<proteinExistence type="predicted"/>
<dbReference type="HOGENOM" id="CLU_027719_0_0_1"/>
<sequence length="366" mass="39614">MHISSSILFSLSAMASMVSAHGSHSIAQELAERKEFLKSSGLKSADLSHCANKLKSRGLDSTNAARRAARVQEIRNRRGLKKRDLDSVLAASHNETSLGYTPNTDAATLFGQDSACIMMPQVTQGPYCKYPQHVGGELIRSDITEDQAGIDLYLDLQVIDVNTCEPHPDLWLEIWHCNSTGVYSGIIADGNGDTNDTANINTTWLRGITQTDADGVAEFSTIFPGHYTGRATHIHTFIHQNATLFPNGTLGNNHIQTSHVGQGFFDQTLIAAVEANAPYSTNTQTLTTNAEDSILATEAADIDPFFEYTLLGDSIADGLFAWMSYGINSTYIENIVPAAFHYADGGALNPDSAQSVWFPAPTPINS</sequence>
<dbReference type="GO" id="GO:0008199">
    <property type="term" value="F:ferric iron binding"/>
    <property type="evidence" value="ECO:0007669"/>
    <property type="project" value="InterPro"/>
</dbReference>
<dbReference type="GO" id="GO:0016702">
    <property type="term" value="F:oxidoreductase activity, acting on single donors with incorporation of molecular oxygen, incorporation of two atoms of oxygen"/>
    <property type="evidence" value="ECO:0007669"/>
    <property type="project" value="InterPro"/>
</dbReference>
<evidence type="ECO:0000259" key="2">
    <source>
        <dbReference type="Pfam" id="PF00775"/>
    </source>
</evidence>
<dbReference type="Proteomes" id="UP000030651">
    <property type="component" value="Unassembled WGS sequence"/>
</dbReference>
<dbReference type="InParanoid" id="W3WVT4"/>
<dbReference type="RefSeq" id="XP_007836817.1">
    <property type="nucleotide sequence ID" value="XM_007838626.1"/>
</dbReference>
<keyword evidence="1" id="KW-0732">Signal</keyword>
<dbReference type="OrthoDB" id="121380at2759"/>
<dbReference type="InterPro" id="IPR000627">
    <property type="entry name" value="Intradiol_dOase_C"/>
</dbReference>
<dbReference type="InterPro" id="IPR015889">
    <property type="entry name" value="Intradiol_dOase_core"/>
</dbReference>
<feature type="signal peptide" evidence="1">
    <location>
        <begin position="1"/>
        <end position="20"/>
    </location>
</feature>
<dbReference type="OMA" id="FAGQNSC"/>
<evidence type="ECO:0000313" key="3">
    <source>
        <dbReference type="EMBL" id="ETS77983.1"/>
    </source>
</evidence>
<gene>
    <name evidence="3" type="ORF">PFICI_10045</name>
</gene>
<dbReference type="Gene3D" id="2.60.130.10">
    <property type="entry name" value="Aromatic compound dioxygenase"/>
    <property type="match status" value="1"/>
</dbReference>
<reference evidence="4" key="1">
    <citation type="journal article" date="2015" name="BMC Genomics">
        <title>Genomic and transcriptomic analysis of the endophytic fungus Pestalotiopsis fici reveals its lifestyle and high potential for synthesis of natural products.</title>
        <authorList>
            <person name="Wang X."/>
            <person name="Zhang X."/>
            <person name="Liu L."/>
            <person name="Xiang M."/>
            <person name="Wang W."/>
            <person name="Sun X."/>
            <person name="Che Y."/>
            <person name="Guo L."/>
            <person name="Liu G."/>
            <person name="Guo L."/>
            <person name="Wang C."/>
            <person name="Yin W.B."/>
            <person name="Stadler M."/>
            <person name="Zhang X."/>
            <person name="Liu X."/>
        </authorList>
    </citation>
    <scope>NUCLEOTIDE SEQUENCE [LARGE SCALE GENOMIC DNA]</scope>
    <source>
        <strain evidence="4">W106-1 / CGMCC3.15140</strain>
    </source>
</reference>
<feature type="chain" id="PRO_5004835121" description="Intradiol ring-cleavage dioxygenases domain-containing protein" evidence="1">
    <location>
        <begin position="21"/>
        <end position="366"/>
    </location>
</feature>
<evidence type="ECO:0000256" key="1">
    <source>
        <dbReference type="SAM" id="SignalP"/>
    </source>
</evidence>
<evidence type="ECO:0000313" key="4">
    <source>
        <dbReference type="Proteomes" id="UP000030651"/>
    </source>
</evidence>
<keyword evidence="4" id="KW-1185">Reference proteome</keyword>
<dbReference type="eggNOG" id="ENOG502QPRK">
    <property type="taxonomic scope" value="Eukaryota"/>
</dbReference>
<dbReference type="GeneID" id="19275058"/>
<dbReference type="CDD" id="cd03457">
    <property type="entry name" value="intradiol_dioxygenase_like"/>
    <property type="match status" value="1"/>
</dbReference>
<feature type="domain" description="Intradiol ring-cleavage dioxygenases" evidence="2">
    <location>
        <begin position="137"/>
        <end position="231"/>
    </location>
</feature>
<dbReference type="AlphaFoldDB" id="W3WVT4"/>
<name>W3WVT4_PESFW</name>
<protein>
    <recommendedName>
        <fullName evidence="2">Intradiol ring-cleavage dioxygenases domain-containing protein</fullName>
    </recommendedName>
</protein>
<dbReference type="Pfam" id="PF00775">
    <property type="entry name" value="Dioxygenase_C"/>
    <property type="match status" value="1"/>
</dbReference>
<dbReference type="EMBL" id="KI912115">
    <property type="protein sequence ID" value="ETS77983.1"/>
    <property type="molecule type" value="Genomic_DNA"/>
</dbReference>
<dbReference type="PANTHER" id="PTHR34315">
    <property type="match status" value="1"/>
</dbReference>
<organism evidence="3 4">
    <name type="scientific">Pestalotiopsis fici (strain W106-1 / CGMCC3.15140)</name>
    <dbReference type="NCBI Taxonomy" id="1229662"/>
    <lineage>
        <taxon>Eukaryota</taxon>
        <taxon>Fungi</taxon>
        <taxon>Dikarya</taxon>
        <taxon>Ascomycota</taxon>
        <taxon>Pezizomycotina</taxon>
        <taxon>Sordariomycetes</taxon>
        <taxon>Xylariomycetidae</taxon>
        <taxon>Amphisphaeriales</taxon>
        <taxon>Sporocadaceae</taxon>
        <taxon>Pestalotiopsis</taxon>
    </lineage>
</organism>
<dbReference type="SUPFAM" id="SSF49482">
    <property type="entry name" value="Aromatic compound dioxygenase"/>
    <property type="match status" value="1"/>
</dbReference>
<accession>W3WVT4</accession>
<dbReference type="KEGG" id="pfy:PFICI_10045"/>
<dbReference type="PANTHER" id="PTHR34315:SF1">
    <property type="entry name" value="INTRADIOL RING-CLEAVAGE DIOXYGENASES DOMAIN-CONTAINING PROTEIN-RELATED"/>
    <property type="match status" value="1"/>
</dbReference>